<dbReference type="PROSITE" id="PS50893">
    <property type="entry name" value="ABC_TRANSPORTER_2"/>
    <property type="match status" value="1"/>
</dbReference>
<protein>
    <submittedName>
        <fullName evidence="4">10480_t:CDS:1</fullName>
    </submittedName>
</protein>
<dbReference type="InterPro" id="IPR027417">
    <property type="entry name" value="P-loop_NTPase"/>
</dbReference>
<dbReference type="GO" id="GO:0005524">
    <property type="term" value="F:ATP binding"/>
    <property type="evidence" value="ECO:0007669"/>
    <property type="project" value="UniProtKB-KW"/>
</dbReference>
<dbReference type="Pfam" id="PF00005">
    <property type="entry name" value="ABC_tran"/>
    <property type="match status" value="1"/>
</dbReference>
<keyword evidence="2" id="KW-0067">ATP-binding</keyword>
<dbReference type="PANTHER" id="PTHR43119">
    <property type="entry name" value="ABC TRANSPORT PROTEIN ATP-BINDING COMPONENT-RELATED"/>
    <property type="match status" value="1"/>
</dbReference>
<evidence type="ECO:0000256" key="1">
    <source>
        <dbReference type="ARBA" id="ARBA00022741"/>
    </source>
</evidence>
<keyword evidence="1" id="KW-0547">Nucleotide-binding</keyword>
<dbReference type="PROSITE" id="PS00211">
    <property type="entry name" value="ABC_TRANSPORTER_1"/>
    <property type="match status" value="1"/>
</dbReference>
<keyword evidence="5" id="KW-1185">Reference proteome</keyword>
<dbReference type="GO" id="GO:0016887">
    <property type="term" value="F:ATP hydrolysis activity"/>
    <property type="evidence" value="ECO:0007669"/>
    <property type="project" value="InterPro"/>
</dbReference>
<dbReference type="InterPro" id="IPR017871">
    <property type="entry name" value="ABC_transporter-like_CS"/>
</dbReference>
<sequence>MKLKVENLSKLKVDGTYLFKDVSFSLFGKEIITISGPSGVGKTTLLKCIAQLVIYEEGCIFFNDKTPEESGVPNWRTQIMYVPQRTPIMPGTPLEFSQKIRTFSSQRLINKFYDDPIEISGRWNISEELWEKNWNQLSGGELQRISLAIALSSLDPKTCHLVEKTLKEYSCIIVTHDPEQEKRISTHRIVLKPHMENENNYGHLL</sequence>
<reference evidence="4" key="1">
    <citation type="submission" date="2021-06" db="EMBL/GenBank/DDBJ databases">
        <authorList>
            <person name="Kallberg Y."/>
            <person name="Tangrot J."/>
            <person name="Rosling A."/>
        </authorList>
    </citation>
    <scope>NUCLEOTIDE SEQUENCE</scope>
    <source>
        <strain evidence="4">AZ414A</strain>
    </source>
</reference>
<proteinExistence type="predicted"/>
<dbReference type="CDD" id="cd00267">
    <property type="entry name" value="ABC_ATPase"/>
    <property type="match status" value="1"/>
</dbReference>
<dbReference type="Gene3D" id="3.40.50.300">
    <property type="entry name" value="P-loop containing nucleotide triphosphate hydrolases"/>
    <property type="match status" value="1"/>
</dbReference>
<evidence type="ECO:0000259" key="3">
    <source>
        <dbReference type="PROSITE" id="PS50893"/>
    </source>
</evidence>
<dbReference type="InterPro" id="IPR003593">
    <property type="entry name" value="AAA+_ATPase"/>
</dbReference>
<evidence type="ECO:0000256" key="2">
    <source>
        <dbReference type="ARBA" id="ARBA00022840"/>
    </source>
</evidence>
<dbReference type="AlphaFoldDB" id="A0A9N8VJ18"/>
<name>A0A9N8VJ18_9GLOM</name>
<comment type="caution">
    <text evidence="4">The sequence shown here is derived from an EMBL/GenBank/DDBJ whole genome shotgun (WGS) entry which is preliminary data.</text>
</comment>
<gene>
    <name evidence="4" type="ORF">DEBURN_LOCUS2485</name>
</gene>
<dbReference type="SUPFAM" id="SSF52540">
    <property type="entry name" value="P-loop containing nucleoside triphosphate hydrolases"/>
    <property type="match status" value="1"/>
</dbReference>
<evidence type="ECO:0000313" key="5">
    <source>
        <dbReference type="Proteomes" id="UP000789706"/>
    </source>
</evidence>
<dbReference type="EMBL" id="CAJVPK010000136">
    <property type="protein sequence ID" value="CAG8457309.1"/>
    <property type="molecule type" value="Genomic_DNA"/>
</dbReference>
<evidence type="ECO:0000313" key="4">
    <source>
        <dbReference type="EMBL" id="CAG8457309.1"/>
    </source>
</evidence>
<dbReference type="Proteomes" id="UP000789706">
    <property type="component" value="Unassembled WGS sequence"/>
</dbReference>
<accession>A0A9N8VJ18</accession>
<feature type="domain" description="ABC transporter" evidence="3">
    <location>
        <begin position="3"/>
        <end position="205"/>
    </location>
</feature>
<organism evidence="4 5">
    <name type="scientific">Diversispora eburnea</name>
    <dbReference type="NCBI Taxonomy" id="1213867"/>
    <lineage>
        <taxon>Eukaryota</taxon>
        <taxon>Fungi</taxon>
        <taxon>Fungi incertae sedis</taxon>
        <taxon>Mucoromycota</taxon>
        <taxon>Glomeromycotina</taxon>
        <taxon>Glomeromycetes</taxon>
        <taxon>Diversisporales</taxon>
        <taxon>Diversisporaceae</taxon>
        <taxon>Diversispora</taxon>
    </lineage>
</organism>
<dbReference type="InterPro" id="IPR003439">
    <property type="entry name" value="ABC_transporter-like_ATP-bd"/>
</dbReference>
<dbReference type="SMART" id="SM00382">
    <property type="entry name" value="AAA"/>
    <property type="match status" value="1"/>
</dbReference>
<dbReference type="OrthoDB" id="6593433at2759"/>
<dbReference type="PANTHER" id="PTHR43119:SF1">
    <property type="entry name" value="ABC TRANSPORTER DOMAIN-CONTAINING PROTEIN"/>
    <property type="match status" value="1"/>
</dbReference>